<gene>
    <name evidence="9" type="ORF">SAMN04488035_0652</name>
</gene>
<keyword evidence="3" id="KW-1133">Transmembrane helix</keyword>
<dbReference type="InterPro" id="IPR051474">
    <property type="entry name" value="Anti-sigma-K/W_factor"/>
</dbReference>
<protein>
    <submittedName>
        <fullName evidence="9">Putative zinc-finger</fullName>
    </submittedName>
</protein>
<keyword evidence="5" id="KW-0472">Membrane</keyword>
<feature type="region of interest" description="Disordered" evidence="7">
    <location>
        <begin position="74"/>
        <end position="100"/>
    </location>
</feature>
<dbReference type="GO" id="GO:0006417">
    <property type="term" value="P:regulation of translation"/>
    <property type="evidence" value="ECO:0007669"/>
    <property type="project" value="TreeGrafter"/>
</dbReference>
<evidence type="ECO:0000313" key="9">
    <source>
        <dbReference type="EMBL" id="SFE82279.1"/>
    </source>
</evidence>
<evidence type="ECO:0000256" key="6">
    <source>
        <dbReference type="ARBA" id="ARBA00023163"/>
    </source>
</evidence>
<keyword evidence="10" id="KW-1185">Reference proteome</keyword>
<accession>A0A1I2DPC3</accession>
<keyword evidence="4" id="KW-0805">Transcription regulation</keyword>
<name>A0A1I2DPC3_9MICO</name>
<evidence type="ECO:0000259" key="8">
    <source>
        <dbReference type="Pfam" id="PF13490"/>
    </source>
</evidence>
<evidence type="ECO:0000256" key="3">
    <source>
        <dbReference type="ARBA" id="ARBA00022989"/>
    </source>
</evidence>
<dbReference type="GO" id="GO:0008270">
    <property type="term" value="F:zinc ion binding"/>
    <property type="evidence" value="ECO:0007669"/>
    <property type="project" value="UniProtKB-KW"/>
</dbReference>
<comment type="subcellular location">
    <subcellularLocation>
        <location evidence="1">Membrane</location>
        <topology evidence="1">Single-pass membrane protein</topology>
    </subcellularLocation>
</comment>
<evidence type="ECO:0000256" key="7">
    <source>
        <dbReference type="SAM" id="MobiDB-lite"/>
    </source>
</evidence>
<sequence length="255" mass="26674">MTGVRHHFGAWLCAYVDGELTGPQASRVHSHLATCAACSAEVAAQLDARQIVAAAPVEPAPDLADRILAAVPREPVGAGDRPARRAPGERATPHARSRQWRRTTALGLSAAAAGVTGVLVLGGSDGYRPDTSRGASLQVIAGAPTTVARTDLVAGGDWVMPTRMNVAGASFADGDRRLVLRLESSAGHVVVEERRGRLDAAALAGASVLQVGDVAVHVLESDPWHAVWEIDGTIIEAYGDEDVRIRDVVEGLTHD</sequence>
<keyword evidence="9" id="KW-0863">Zinc-finger</keyword>
<evidence type="ECO:0000256" key="4">
    <source>
        <dbReference type="ARBA" id="ARBA00023015"/>
    </source>
</evidence>
<dbReference type="Pfam" id="PF13490">
    <property type="entry name" value="zf-HC2"/>
    <property type="match status" value="1"/>
</dbReference>
<keyword evidence="6" id="KW-0804">Transcription</keyword>
<dbReference type="InterPro" id="IPR027383">
    <property type="entry name" value="Znf_put"/>
</dbReference>
<keyword evidence="2" id="KW-0812">Transmembrane</keyword>
<dbReference type="InterPro" id="IPR041916">
    <property type="entry name" value="Anti_sigma_zinc_sf"/>
</dbReference>
<evidence type="ECO:0000313" key="10">
    <source>
        <dbReference type="Proteomes" id="UP000198520"/>
    </source>
</evidence>
<dbReference type="EMBL" id="FONZ01000001">
    <property type="protein sequence ID" value="SFE82279.1"/>
    <property type="molecule type" value="Genomic_DNA"/>
</dbReference>
<dbReference type="GO" id="GO:0016989">
    <property type="term" value="F:sigma factor antagonist activity"/>
    <property type="evidence" value="ECO:0007669"/>
    <property type="project" value="TreeGrafter"/>
</dbReference>
<dbReference type="GO" id="GO:0016020">
    <property type="term" value="C:membrane"/>
    <property type="evidence" value="ECO:0007669"/>
    <property type="project" value="UniProtKB-SubCell"/>
</dbReference>
<reference evidence="10" key="1">
    <citation type="submission" date="2016-10" db="EMBL/GenBank/DDBJ databases">
        <authorList>
            <person name="Varghese N."/>
            <person name="Submissions S."/>
        </authorList>
    </citation>
    <scope>NUCLEOTIDE SEQUENCE [LARGE SCALE GENOMIC DNA]</scope>
    <source>
        <strain evidence="10">DSM 19083</strain>
    </source>
</reference>
<evidence type="ECO:0000256" key="5">
    <source>
        <dbReference type="ARBA" id="ARBA00023136"/>
    </source>
</evidence>
<dbReference type="PANTHER" id="PTHR37461:SF1">
    <property type="entry name" value="ANTI-SIGMA-K FACTOR RSKA"/>
    <property type="match status" value="1"/>
</dbReference>
<feature type="compositionally biased region" description="Basic and acidic residues" evidence="7">
    <location>
        <begin position="81"/>
        <end position="92"/>
    </location>
</feature>
<dbReference type="Proteomes" id="UP000198520">
    <property type="component" value="Unassembled WGS sequence"/>
</dbReference>
<evidence type="ECO:0000256" key="2">
    <source>
        <dbReference type="ARBA" id="ARBA00022692"/>
    </source>
</evidence>
<proteinExistence type="predicted"/>
<dbReference type="RefSeq" id="WP_093374984.1">
    <property type="nucleotide sequence ID" value="NZ_BNAN01000001.1"/>
</dbReference>
<keyword evidence="9" id="KW-0479">Metal-binding</keyword>
<evidence type="ECO:0000256" key="1">
    <source>
        <dbReference type="ARBA" id="ARBA00004167"/>
    </source>
</evidence>
<organism evidence="9 10">
    <name type="scientific">Flavimobilis marinus</name>
    <dbReference type="NCBI Taxonomy" id="285351"/>
    <lineage>
        <taxon>Bacteria</taxon>
        <taxon>Bacillati</taxon>
        <taxon>Actinomycetota</taxon>
        <taxon>Actinomycetes</taxon>
        <taxon>Micrococcales</taxon>
        <taxon>Jonesiaceae</taxon>
        <taxon>Flavimobilis</taxon>
    </lineage>
</organism>
<feature type="domain" description="Putative zinc-finger" evidence="8">
    <location>
        <begin position="10"/>
        <end position="38"/>
    </location>
</feature>
<keyword evidence="9" id="KW-0862">Zinc</keyword>
<dbReference type="OrthoDB" id="3743969at2"/>
<dbReference type="STRING" id="285351.SAMN04488035_0652"/>
<dbReference type="Gene3D" id="1.10.10.1320">
    <property type="entry name" value="Anti-sigma factor, zinc-finger domain"/>
    <property type="match status" value="1"/>
</dbReference>
<dbReference type="AlphaFoldDB" id="A0A1I2DPC3"/>
<dbReference type="PANTHER" id="PTHR37461">
    <property type="entry name" value="ANTI-SIGMA-K FACTOR RSKA"/>
    <property type="match status" value="1"/>
</dbReference>